<evidence type="ECO:0000313" key="2">
    <source>
        <dbReference type="EMBL" id="KAL0172429.1"/>
    </source>
</evidence>
<dbReference type="AlphaFoldDB" id="A0ABD0PED3"/>
<keyword evidence="1" id="KW-0472">Membrane</keyword>
<keyword evidence="1" id="KW-1133">Transmembrane helix</keyword>
<accession>A0ABD0PED3</accession>
<sequence>PCQPFGSTLALHSLVFALVPLSFQINLSWLSLSPHHRLPSLREHLDPPPPQLHRIPLFLRFPCCSRSLHYHP</sequence>
<name>A0ABD0PED3_CIRMR</name>
<feature type="non-terminal residue" evidence="2">
    <location>
        <position position="1"/>
    </location>
</feature>
<keyword evidence="3" id="KW-1185">Reference proteome</keyword>
<feature type="transmembrane region" description="Helical" evidence="1">
    <location>
        <begin position="14"/>
        <end position="32"/>
    </location>
</feature>
<feature type="non-terminal residue" evidence="2">
    <location>
        <position position="72"/>
    </location>
</feature>
<dbReference type="EMBL" id="JAMKFB020000016">
    <property type="protein sequence ID" value="KAL0172429.1"/>
    <property type="molecule type" value="Genomic_DNA"/>
</dbReference>
<reference evidence="2 3" key="1">
    <citation type="submission" date="2024-05" db="EMBL/GenBank/DDBJ databases">
        <title>Genome sequencing and assembly of Indian major carp, Cirrhinus mrigala (Hamilton, 1822).</title>
        <authorList>
            <person name="Mohindra V."/>
            <person name="Chowdhury L.M."/>
            <person name="Lal K."/>
            <person name="Jena J.K."/>
        </authorList>
    </citation>
    <scope>NUCLEOTIDE SEQUENCE [LARGE SCALE GENOMIC DNA]</scope>
    <source>
        <strain evidence="2">CM1030</strain>
        <tissue evidence="2">Blood</tissue>
    </source>
</reference>
<dbReference type="Proteomes" id="UP001529510">
    <property type="component" value="Unassembled WGS sequence"/>
</dbReference>
<organism evidence="2 3">
    <name type="scientific">Cirrhinus mrigala</name>
    <name type="common">Mrigala</name>
    <dbReference type="NCBI Taxonomy" id="683832"/>
    <lineage>
        <taxon>Eukaryota</taxon>
        <taxon>Metazoa</taxon>
        <taxon>Chordata</taxon>
        <taxon>Craniata</taxon>
        <taxon>Vertebrata</taxon>
        <taxon>Euteleostomi</taxon>
        <taxon>Actinopterygii</taxon>
        <taxon>Neopterygii</taxon>
        <taxon>Teleostei</taxon>
        <taxon>Ostariophysi</taxon>
        <taxon>Cypriniformes</taxon>
        <taxon>Cyprinidae</taxon>
        <taxon>Labeoninae</taxon>
        <taxon>Labeonini</taxon>
        <taxon>Cirrhinus</taxon>
    </lineage>
</organism>
<evidence type="ECO:0000313" key="3">
    <source>
        <dbReference type="Proteomes" id="UP001529510"/>
    </source>
</evidence>
<keyword evidence="1" id="KW-0812">Transmembrane</keyword>
<comment type="caution">
    <text evidence="2">The sequence shown here is derived from an EMBL/GenBank/DDBJ whole genome shotgun (WGS) entry which is preliminary data.</text>
</comment>
<gene>
    <name evidence="2" type="ORF">M9458_032740</name>
</gene>
<evidence type="ECO:0000256" key="1">
    <source>
        <dbReference type="SAM" id="Phobius"/>
    </source>
</evidence>
<protein>
    <submittedName>
        <fullName evidence="2">Uncharacterized protein</fullName>
    </submittedName>
</protein>
<proteinExistence type="predicted"/>